<evidence type="ECO:0000313" key="10">
    <source>
        <dbReference type="Proteomes" id="UP000243745"/>
    </source>
</evidence>
<dbReference type="GO" id="GO:0004592">
    <property type="term" value="F:pantoate-beta-alanine ligase activity"/>
    <property type="evidence" value="ECO:0007669"/>
    <property type="project" value="UniProtKB-UniRule"/>
</dbReference>
<accession>A0A662ZDX8</accession>
<evidence type="ECO:0000256" key="6">
    <source>
        <dbReference type="ARBA" id="ARBA00022840"/>
    </source>
</evidence>
<sequence>MKVANSITEIRDIVVGFKKELKTIALVPTMGNLHCGHLALVEEAKKVADRVVVSVFVNPMQFDRAEDLKSYPRTLENDLALLEKAGVDAVFTPTPEIMYPQGLNFQSYIEVPDLCNSLEGALRPGHFRGVATVVSKLFNIVQPDFACFGLKDYQQVALIKEMVRDLNFQLKIVEVPIVRYEDGLAYSSRNNLLNQAERSIAPLLNKSLKALAEKLVTAKTLDEVNRLVDETCNLLDNKGFRTDDITVVDALTLNPEIAGSKKVVILASAYLGKVRLIDNLVVDRQI</sequence>
<organism evidence="9 10">
    <name type="scientific">Ruminobacter amylophilus</name>
    <dbReference type="NCBI Taxonomy" id="867"/>
    <lineage>
        <taxon>Bacteria</taxon>
        <taxon>Pseudomonadati</taxon>
        <taxon>Pseudomonadota</taxon>
        <taxon>Gammaproteobacteria</taxon>
        <taxon>Aeromonadales</taxon>
        <taxon>Succinivibrionaceae</taxon>
        <taxon>Ruminobacter</taxon>
    </lineage>
</organism>
<dbReference type="EC" id="6.3.2.1" evidence="8"/>
<keyword evidence="6 8" id="KW-0067">ATP-binding</keyword>
<evidence type="ECO:0000256" key="2">
    <source>
        <dbReference type="ARBA" id="ARBA00009256"/>
    </source>
</evidence>
<dbReference type="InterPro" id="IPR004821">
    <property type="entry name" value="Cyt_trans-like"/>
</dbReference>
<dbReference type="Pfam" id="PF02569">
    <property type="entry name" value="Pantoate_ligase"/>
    <property type="match status" value="1"/>
</dbReference>
<dbReference type="NCBIfam" id="TIGR00018">
    <property type="entry name" value="panC"/>
    <property type="match status" value="1"/>
</dbReference>
<keyword evidence="8" id="KW-0963">Cytoplasm</keyword>
<comment type="function">
    <text evidence="8">Catalyzes the condensation of pantoate with beta-alanine in an ATP-dependent reaction via a pantoyl-adenylate intermediate.</text>
</comment>
<protein>
    <recommendedName>
        <fullName evidence="8">Pantothenate synthetase</fullName>
        <shortName evidence="8">PS</shortName>
        <ecNumber evidence="8">6.3.2.1</ecNumber>
    </recommendedName>
    <alternativeName>
        <fullName evidence="8">Pantoate--beta-alanine ligase</fullName>
    </alternativeName>
    <alternativeName>
        <fullName evidence="8">Pantoate-activating enzyme</fullName>
    </alternativeName>
</protein>
<dbReference type="Proteomes" id="UP000243745">
    <property type="component" value="Unassembled WGS sequence"/>
</dbReference>
<comment type="subcellular location">
    <subcellularLocation>
        <location evidence="8">Cytoplasm</location>
    </subcellularLocation>
</comment>
<dbReference type="PANTHER" id="PTHR21299:SF1">
    <property type="entry name" value="PANTOATE--BETA-ALANINE LIGASE"/>
    <property type="match status" value="1"/>
</dbReference>
<evidence type="ECO:0000256" key="1">
    <source>
        <dbReference type="ARBA" id="ARBA00004990"/>
    </source>
</evidence>
<feature type="binding site" evidence="8">
    <location>
        <begin position="186"/>
        <end position="189"/>
    </location>
    <ligand>
        <name>ATP</name>
        <dbReference type="ChEBI" id="CHEBI:30616"/>
    </ligand>
</feature>
<feature type="binding site" evidence="8">
    <location>
        <begin position="149"/>
        <end position="152"/>
    </location>
    <ligand>
        <name>ATP</name>
        <dbReference type="ChEBI" id="CHEBI:30616"/>
    </ligand>
</feature>
<evidence type="ECO:0000256" key="7">
    <source>
        <dbReference type="ARBA" id="ARBA00048258"/>
    </source>
</evidence>
<dbReference type="AlphaFoldDB" id="A0A662ZDX8"/>
<dbReference type="GO" id="GO:0015940">
    <property type="term" value="P:pantothenate biosynthetic process"/>
    <property type="evidence" value="ECO:0007669"/>
    <property type="project" value="UniProtKB-UniRule"/>
</dbReference>
<comment type="miscellaneous">
    <text evidence="8">The reaction proceeds by a bi uni uni bi ping pong mechanism.</text>
</comment>
<proteinExistence type="inferred from homology"/>
<comment type="similarity">
    <text evidence="2 8">Belongs to the pantothenate synthetase family.</text>
</comment>
<dbReference type="HAMAP" id="MF_00158">
    <property type="entry name" value="PanC"/>
    <property type="match status" value="1"/>
</dbReference>
<dbReference type="InterPro" id="IPR042176">
    <property type="entry name" value="Pantoate_ligase_C"/>
</dbReference>
<dbReference type="EMBL" id="FOXF01000001">
    <property type="protein sequence ID" value="SFO97886.1"/>
    <property type="molecule type" value="Genomic_DNA"/>
</dbReference>
<dbReference type="OrthoDB" id="9773087at2"/>
<dbReference type="GO" id="GO:0005524">
    <property type="term" value="F:ATP binding"/>
    <property type="evidence" value="ECO:0007669"/>
    <property type="project" value="UniProtKB-KW"/>
</dbReference>
<dbReference type="Gene3D" id="3.40.50.620">
    <property type="entry name" value="HUPs"/>
    <property type="match status" value="1"/>
</dbReference>
<comment type="subunit">
    <text evidence="8">Homodimer.</text>
</comment>
<dbReference type="CDD" id="cd00560">
    <property type="entry name" value="PanC"/>
    <property type="match status" value="1"/>
</dbReference>
<evidence type="ECO:0000313" key="9">
    <source>
        <dbReference type="EMBL" id="SFO97886.1"/>
    </source>
</evidence>
<dbReference type="UniPathway" id="UPA00028">
    <property type="reaction ID" value="UER00005"/>
</dbReference>
<feature type="binding site" evidence="8">
    <location>
        <position position="61"/>
    </location>
    <ligand>
        <name>beta-alanine</name>
        <dbReference type="ChEBI" id="CHEBI:57966"/>
    </ligand>
</feature>
<feature type="active site" description="Proton donor" evidence="8">
    <location>
        <position position="37"/>
    </location>
</feature>
<dbReference type="SUPFAM" id="SSF52374">
    <property type="entry name" value="Nucleotidylyl transferase"/>
    <property type="match status" value="1"/>
</dbReference>
<dbReference type="PANTHER" id="PTHR21299">
    <property type="entry name" value="CYTIDYLATE KINASE/PANTOATE-BETA-ALANINE LIGASE"/>
    <property type="match status" value="1"/>
</dbReference>
<dbReference type="InterPro" id="IPR003721">
    <property type="entry name" value="Pantoate_ligase"/>
</dbReference>
<keyword evidence="10" id="KW-1185">Reference proteome</keyword>
<dbReference type="Gene3D" id="3.30.1300.10">
    <property type="entry name" value="Pantoate-beta-alanine ligase, C-terminal domain"/>
    <property type="match status" value="1"/>
</dbReference>
<dbReference type="InterPro" id="IPR014729">
    <property type="entry name" value="Rossmann-like_a/b/a_fold"/>
</dbReference>
<dbReference type="GO" id="GO:0005829">
    <property type="term" value="C:cytosol"/>
    <property type="evidence" value="ECO:0007669"/>
    <property type="project" value="TreeGrafter"/>
</dbReference>
<evidence type="ECO:0000256" key="8">
    <source>
        <dbReference type="HAMAP-Rule" id="MF_00158"/>
    </source>
</evidence>
<comment type="pathway">
    <text evidence="1 8">Cofactor biosynthesis; (R)-pantothenate biosynthesis; (R)-pantothenate from (R)-pantoate and beta-alanine: step 1/1.</text>
</comment>
<evidence type="ECO:0000256" key="5">
    <source>
        <dbReference type="ARBA" id="ARBA00022741"/>
    </source>
</evidence>
<gene>
    <name evidence="8" type="primary">panC</name>
    <name evidence="9" type="ORF">SAMN02910344_00074</name>
</gene>
<keyword evidence="3 8" id="KW-0436">Ligase</keyword>
<dbReference type="NCBIfam" id="TIGR00125">
    <property type="entry name" value="cyt_tran_rel"/>
    <property type="match status" value="1"/>
</dbReference>
<feature type="binding site" evidence="8">
    <location>
        <position position="61"/>
    </location>
    <ligand>
        <name>(R)-pantoate</name>
        <dbReference type="ChEBI" id="CHEBI:15980"/>
    </ligand>
</feature>
<comment type="catalytic activity">
    <reaction evidence="7 8">
        <text>(R)-pantoate + beta-alanine + ATP = (R)-pantothenate + AMP + diphosphate + H(+)</text>
        <dbReference type="Rhea" id="RHEA:10912"/>
        <dbReference type="ChEBI" id="CHEBI:15378"/>
        <dbReference type="ChEBI" id="CHEBI:15980"/>
        <dbReference type="ChEBI" id="CHEBI:29032"/>
        <dbReference type="ChEBI" id="CHEBI:30616"/>
        <dbReference type="ChEBI" id="CHEBI:33019"/>
        <dbReference type="ChEBI" id="CHEBI:57966"/>
        <dbReference type="ChEBI" id="CHEBI:456215"/>
        <dbReference type="EC" id="6.3.2.1"/>
    </reaction>
</comment>
<dbReference type="FunFam" id="3.40.50.620:FF:000013">
    <property type="entry name" value="Pantothenate synthetase"/>
    <property type="match status" value="1"/>
</dbReference>
<dbReference type="RefSeq" id="WP_031579559.1">
    <property type="nucleotide sequence ID" value="NZ_FOXF01000001.1"/>
</dbReference>
<feature type="binding site" evidence="8">
    <location>
        <position position="178"/>
    </location>
    <ligand>
        <name>ATP</name>
        <dbReference type="ChEBI" id="CHEBI:30616"/>
    </ligand>
</feature>
<feature type="binding site" evidence="8">
    <location>
        <position position="155"/>
    </location>
    <ligand>
        <name>(R)-pantoate</name>
        <dbReference type="ChEBI" id="CHEBI:15980"/>
    </ligand>
</feature>
<evidence type="ECO:0000256" key="4">
    <source>
        <dbReference type="ARBA" id="ARBA00022655"/>
    </source>
</evidence>
<reference evidence="9 10" key="1">
    <citation type="submission" date="2016-10" db="EMBL/GenBank/DDBJ databases">
        <authorList>
            <person name="Varghese N."/>
            <person name="Submissions S."/>
        </authorList>
    </citation>
    <scope>NUCLEOTIDE SEQUENCE [LARGE SCALE GENOMIC DNA]</scope>
    <source>
        <strain evidence="9 10">DSM 1361</strain>
    </source>
</reference>
<name>A0A662ZDX8_9GAMM</name>
<evidence type="ECO:0000256" key="3">
    <source>
        <dbReference type="ARBA" id="ARBA00022598"/>
    </source>
</evidence>
<feature type="binding site" evidence="8">
    <location>
        <begin position="30"/>
        <end position="37"/>
    </location>
    <ligand>
        <name>ATP</name>
        <dbReference type="ChEBI" id="CHEBI:30616"/>
    </ligand>
</feature>
<keyword evidence="4 8" id="KW-0566">Pantothenate biosynthesis</keyword>
<keyword evidence="5 8" id="KW-0547">Nucleotide-binding</keyword>